<evidence type="ECO:0000313" key="1">
    <source>
        <dbReference type="EMBL" id="AFZ09851.1"/>
    </source>
</evidence>
<accession>K9VPI3</accession>
<sequence>MTTVTSHWATTPISLSGSFSPGEWTDAGVMPMPNGVILLKNDATFLYLALDLIGDTGNSPGVDDYFWLSFDVDRSTSITPNFDVNYGIYPSLPIKIARQYYLGPGRWTGILGTPTSSVVRQGFGPSPNSATPHRIWEMRIALSEIGIAGLGGMTLPYVRFGLRVASTSPSFVTDFPPAFFTNFASLHQIYLATGPDAIYPPGMAGPVIGGVGLIPATTISGGRATTTAPYVPTVTNAAFGGTLNFIYNRPNILALWGAGARKYRILHRFGSSGSFVPLRRTWANYRWTGSTYVLDFFGPDSNDCYGLQNPSLDYSTKDLLFQLNSAGGSGDAPLPTGVHEFQVEFQNAVGAVIISPPQTLQLYIDNAMPELQIYGITYKVASVAPCSIIDITETPDPVRVRFRAYDPEGNLLFFRLQAYYGGPGTPPINLLPSGMGSYPGGNWQGVADQWIDCPVSPTKFPPVTCAYQIRLSAYPRTTNGYGYIGYKEVTTHVTFRRAGVAPFSVSQPLEVPLGFQYDPENLYVVGIDRA</sequence>
<dbReference type="EMBL" id="CP003614">
    <property type="protein sequence ID" value="AFZ09851.1"/>
    <property type="molecule type" value="Genomic_DNA"/>
</dbReference>
<dbReference type="HOGENOM" id="CLU_500349_0_0_3"/>
<dbReference type="AlphaFoldDB" id="K9VPI3"/>
<dbReference type="PATRIC" id="fig|179408.3.peg.7037"/>
<proteinExistence type="predicted"/>
<name>K9VPI3_9CYAN</name>
<dbReference type="KEGG" id="oni:Osc7112_5635"/>
<dbReference type="OrthoDB" id="1550476at2"/>
<protein>
    <submittedName>
        <fullName evidence="1">Uncharacterized protein</fullName>
    </submittedName>
</protein>
<dbReference type="eggNOG" id="ENOG502ZAJX">
    <property type="taxonomic scope" value="Bacteria"/>
</dbReference>
<keyword evidence="2" id="KW-1185">Reference proteome</keyword>
<dbReference type="Proteomes" id="UP000010478">
    <property type="component" value="Chromosome"/>
</dbReference>
<organism evidence="1 2">
    <name type="scientific">Phormidium nigroviride PCC 7112</name>
    <dbReference type="NCBI Taxonomy" id="179408"/>
    <lineage>
        <taxon>Bacteria</taxon>
        <taxon>Bacillati</taxon>
        <taxon>Cyanobacteriota</taxon>
        <taxon>Cyanophyceae</taxon>
        <taxon>Oscillatoriophycideae</taxon>
        <taxon>Oscillatoriales</taxon>
        <taxon>Oscillatoriaceae</taxon>
        <taxon>Phormidium</taxon>
    </lineage>
</organism>
<dbReference type="STRING" id="179408.Osc7112_5635"/>
<gene>
    <name evidence="1" type="ORF">Osc7112_5635</name>
</gene>
<dbReference type="RefSeq" id="WP_015179056.1">
    <property type="nucleotide sequence ID" value="NC_019729.1"/>
</dbReference>
<reference evidence="1 2" key="1">
    <citation type="submission" date="2012-05" db="EMBL/GenBank/DDBJ databases">
        <title>Finished chromosome of genome of Oscillatoria sp. PCC 7112.</title>
        <authorList>
            <consortium name="US DOE Joint Genome Institute"/>
            <person name="Gugger M."/>
            <person name="Coursin T."/>
            <person name="Rippka R."/>
            <person name="Tandeau De Marsac N."/>
            <person name="Huntemann M."/>
            <person name="Wei C.-L."/>
            <person name="Han J."/>
            <person name="Detter J.C."/>
            <person name="Han C."/>
            <person name="Tapia R."/>
            <person name="Davenport K."/>
            <person name="Daligault H."/>
            <person name="Erkkila T."/>
            <person name="Gu W."/>
            <person name="Munk A.C.C."/>
            <person name="Teshima H."/>
            <person name="Xu Y."/>
            <person name="Chain P."/>
            <person name="Chen A."/>
            <person name="Krypides N."/>
            <person name="Mavromatis K."/>
            <person name="Markowitz V."/>
            <person name="Szeto E."/>
            <person name="Ivanova N."/>
            <person name="Mikhailova N."/>
            <person name="Ovchinnikova G."/>
            <person name="Pagani I."/>
            <person name="Pati A."/>
            <person name="Goodwin L."/>
            <person name="Peters L."/>
            <person name="Pitluck S."/>
            <person name="Woyke T."/>
            <person name="Kerfeld C."/>
        </authorList>
    </citation>
    <scope>NUCLEOTIDE SEQUENCE [LARGE SCALE GENOMIC DNA]</scope>
    <source>
        <strain evidence="1 2">PCC 7112</strain>
    </source>
</reference>
<evidence type="ECO:0000313" key="2">
    <source>
        <dbReference type="Proteomes" id="UP000010478"/>
    </source>
</evidence>